<evidence type="ECO:0000259" key="19">
    <source>
        <dbReference type="SMART" id="SM00918"/>
    </source>
</evidence>
<keyword evidence="2" id="KW-0813">Transport</keyword>
<evidence type="ECO:0000256" key="13">
    <source>
        <dbReference type="ARBA" id="ARBA00023303"/>
    </source>
</evidence>
<keyword evidence="5 17" id="KW-1133">Transmembrane helix</keyword>
<evidence type="ECO:0000256" key="2">
    <source>
        <dbReference type="ARBA" id="ARBA00022448"/>
    </source>
</evidence>
<evidence type="ECO:0000313" key="21">
    <source>
        <dbReference type="Proteomes" id="UP000008144"/>
    </source>
</evidence>
<keyword evidence="8 17" id="KW-0472">Membrane</keyword>
<dbReference type="SMART" id="SM00079">
    <property type="entry name" value="PBPe"/>
    <property type="match status" value="1"/>
</dbReference>
<reference evidence="20" key="2">
    <citation type="journal article" date="2008" name="Genome Biol.">
        <title>Improved genome assembly and evidence-based global gene model set for the chordate Ciona intestinalis: new insight into intron and operon populations.</title>
        <authorList>
            <person name="Satou Y."/>
            <person name="Mineta K."/>
            <person name="Ogasawara M."/>
            <person name="Sasakura Y."/>
            <person name="Shoguchi E."/>
            <person name="Ueno K."/>
            <person name="Yamada L."/>
            <person name="Matsumoto J."/>
            <person name="Wasserscheid J."/>
            <person name="Dewar K."/>
            <person name="Wiley G.B."/>
            <person name="Macmil S.L."/>
            <person name="Roe B.A."/>
            <person name="Zeller R.W."/>
            <person name="Hastings K.E."/>
            <person name="Lemaire P."/>
            <person name="Lindquist E."/>
            <person name="Endo T."/>
            <person name="Hotta K."/>
            <person name="Inaba K."/>
        </authorList>
    </citation>
    <scope>NUCLEOTIDE SEQUENCE [LARGE SCALE GENOMIC DNA]</scope>
    <source>
        <strain evidence="20">wild type</strain>
    </source>
</reference>
<keyword evidence="13" id="KW-0407">Ion channel</keyword>
<dbReference type="GO" id="GO:0015276">
    <property type="term" value="F:ligand-gated monoatomic ion channel activity"/>
    <property type="evidence" value="ECO:0007669"/>
    <property type="project" value="InterPro"/>
</dbReference>
<accession>H2Y062</accession>
<keyword evidence="7" id="KW-0406">Ion transport</keyword>
<evidence type="ECO:0008006" key="22">
    <source>
        <dbReference type="Google" id="ProtNLM"/>
    </source>
</evidence>
<evidence type="ECO:0000256" key="10">
    <source>
        <dbReference type="ARBA" id="ARBA00023180"/>
    </source>
</evidence>
<dbReference type="GO" id="GO:0045211">
    <property type="term" value="C:postsynaptic membrane"/>
    <property type="evidence" value="ECO:0007669"/>
    <property type="project" value="UniProtKB-SubCell"/>
</dbReference>
<evidence type="ECO:0000256" key="15">
    <source>
        <dbReference type="PIRSR" id="PIRSR601508-1"/>
    </source>
</evidence>
<evidence type="ECO:0000256" key="6">
    <source>
        <dbReference type="ARBA" id="ARBA00023018"/>
    </source>
</evidence>
<sequence length="417" mass="46693">QATGFSGHEVANATVSSKSHGMFCNLKFDSYERSRSFNYNILKFAGAGWVEMATWDNVDKLKLTGLQDRVQKKGNFHLKVTTIVEEPFVYFSSSNKGEKKLEGFCIDLLHALSQLSGFTYEVNLVGDGHFGGYNESSQSWNGMIGELERKVADIAVASITVTQSRATAVDFLPSFMTIDLKFILHSSTKYKEEKYSAYAFLEPFETNLYYAIIFCVVMLAAFICVLSKHSPSELKRHQNARRLRTEKTDAERGMGFNNALYFVWAALFWQTPERVPRSLSARVITVLWYLAAVVFVASYTANMVAVVSRHSDSIDSAQDLLLQNDVLFGTVESSAVETQLRSSGIRIAQKIYSFMTGENVKGQNMMVPNMDTGLEYVRKGKYALFWDSLSIDYAAVNSNCELVSTKVGFGEIKYGIA</sequence>
<evidence type="ECO:0000256" key="5">
    <source>
        <dbReference type="ARBA" id="ARBA00022989"/>
    </source>
</evidence>
<evidence type="ECO:0000256" key="4">
    <source>
        <dbReference type="ARBA" id="ARBA00022692"/>
    </source>
</evidence>
<dbReference type="Gene3D" id="1.10.287.70">
    <property type="match status" value="1"/>
</dbReference>
<dbReference type="PRINTS" id="PR00177">
    <property type="entry name" value="NMDARECEPTOR"/>
</dbReference>
<feature type="site" description="Interaction with the cone snail toxin Con-ikot-ikot" evidence="16">
    <location>
        <position position="341"/>
    </location>
</feature>
<feature type="transmembrane region" description="Helical" evidence="17">
    <location>
        <begin position="250"/>
        <end position="269"/>
    </location>
</feature>
<keyword evidence="11" id="KW-0628">Postsynaptic cell membrane</keyword>
<evidence type="ECO:0000256" key="17">
    <source>
        <dbReference type="SAM" id="Phobius"/>
    </source>
</evidence>
<dbReference type="GO" id="GO:0038023">
    <property type="term" value="F:signaling receptor activity"/>
    <property type="evidence" value="ECO:0007669"/>
    <property type="project" value="InterPro"/>
</dbReference>
<feature type="domain" description="Ionotropic glutamate receptor C-terminal" evidence="18">
    <location>
        <begin position="77"/>
        <end position="417"/>
    </location>
</feature>
<dbReference type="PANTHER" id="PTHR18966">
    <property type="entry name" value="IONOTROPIC GLUTAMATE RECEPTOR"/>
    <property type="match status" value="1"/>
</dbReference>
<organism evidence="20 21">
    <name type="scientific">Ciona intestinalis</name>
    <name type="common">Transparent sea squirt</name>
    <name type="synonym">Ascidia intestinalis</name>
    <dbReference type="NCBI Taxonomy" id="7719"/>
    <lineage>
        <taxon>Eukaryota</taxon>
        <taxon>Metazoa</taxon>
        <taxon>Chordata</taxon>
        <taxon>Tunicata</taxon>
        <taxon>Ascidiacea</taxon>
        <taxon>Phlebobranchia</taxon>
        <taxon>Cionidae</taxon>
        <taxon>Ciona</taxon>
    </lineage>
</organism>
<dbReference type="EMBL" id="EAAA01001692">
    <property type="status" value="NOT_ANNOTATED_CDS"/>
    <property type="molecule type" value="Genomic_DNA"/>
</dbReference>
<feature type="binding site" evidence="15">
    <location>
        <position position="160"/>
    </location>
    <ligand>
        <name>L-glutamate</name>
        <dbReference type="ChEBI" id="CHEBI:29985"/>
    </ligand>
</feature>
<dbReference type="Pfam" id="PF10613">
    <property type="entry name" value="Lig_chan-Glu_bd"/>
    <property type="match status" value="1"/>
</dbReference>
<name>H2Y062_CIOIN</name>
<feature type="site" description="Crucial to convey clamshell closure to channel opening" evidence="16">
    <location>
        <position position="314"/>
    </location>
</feature>
<evidence type="ECO:0000256" key="11">
    <source>
        <dbReference type="ARBA" id="ARBA00023257"/>
    </source>
</evidence>
<dbReference type="SUPFAM" id="SSF53850">
    <property type="entry name" value="Periplasmic binding protein-like II"/>
    <property type="match status" value="1"/>
</dbReference>
<keyword evidence="9" id="KW-0675">Receptor</keyword>
<dbReference type="CDD" id="cd00998">
    <property type="entry name" value="PBP2_iGluR_ligand_binding"/>
    <property type="match status" value="1"/>
</dbReference>
<evidence type="ECO:0000256" key="16">
    <source>
        <dbReference type="PIRSR" id="PIRSR601508-2"/>
    </source>
</evidence>
<keyword evidence="6" id="KW-0770">Synapse</keyword>
<dbReference type="InterPro" id="IPR001320">
    <property type="entry name" value="Iontro_rcpt_C"/>
</dbReference>
<dbReference type="InterPro" id="IPR015683">
    <property type="entry name" value="Ionotropic_Glu_rcpt"/>
</dbReference>
<feature type="binding site" evidence="15">
    <location>
        <position position="387"/>
    </location>
    <ligand>
        <name>L-glutamate</name>
        <dbReference type="ChEBI" id="CHEBI:29985"/>
    </ligand>
</feature>
<feature type="domain" description="Ionotropic glutamate receptor L-glutamate and glycine-binding" evidence="19">
    <location>
        <begin position="87"/>
        <end position="149"/>
    </location>
</feature>
<keyword evidence="10" id="KW-0325">Glycoprotein</keyword>
<dbReference type="OMA" id="HESGTIQ"/>
<evidence type="ECO:0000256" key="14">
    <source>
        <dbReference type="ARBA" id="ARBA00034100"/>
    </source>
</evidence>
<evidence type="ECO:0000256" key="9">
    <source>
        <dbReference type="ARBA" id="ARBA00023170"/>
    </source>
</evidence>
<evidence type="ECO:0000256" key="3">
    <source>
        <dbReference type="ARBA" id="ARBA00022475"/>
    </source>
</evidence>
<dbReference type="SMART" id="SM00918">
    <property type="entry name" value="Lig_chan-Glu_bd"/>
    <property type="match status" value="1"/>
</dbReference>
<evidence type="ECO:0000256" key="12">
    <source>
        <dbReference type="ARBA" id="ARBA00023286"/>
    </source>
</evidence>
<proteinExistence type="predicted"/>
<evidence type="ECO:0000313" key="20">
    <source>
        <dbReference type="Ensembl" id="ENSCINP00000035296.1"/>
    </source>
</evidence>
<keyword evidence="3" id="KW-1003">Cell membrane</keyword>
<keyword evidence="12" id="KW-1071">Ligand-gated ion channel</keyword>
<reference evidence="21" key="1">
    <citation type="journal article" date="2002" name="Science">
        <title>The draft genome of Ciona intestinalis: insights into chordate and vertebrate origins.</title>
        <authorList>
            <person name="Dehal P."/>
            <person name="Satou Y."/>
            <person name="Campbell R.K."/>
            <person name="Chapman J."/>
            <person name="Degnan B."/>
            <person name="De Tomaso A."/>
            <person name="Davidson B."/>
            <person name="Di Gregorio A."/>
            <person name="Gelpke M."/>
            <person name="Goodstein D.M."/>
            <person name="Harafuji N."/>
            <person name="Hastings K.E."/>
            <person name="Ho I."/>
            <person name="Hotta K."/>
            <person name="Huang W."/>
            <person name="Kawashima T."/>
            <person name="Lemaire P."/>
            <person name="Martinez D."/>
            <person name="Meinertzhagen I.A."/>
            <person name="Necula S."/>
            <person name="Nonaka M."/>
            <person name="Putnam N."/>
            <person name="Rash S."/>
            <person name="Saiga H."/>
            <person name="Satake M."/>
            <person name="Terry A."/>
            <person name="Yamada L."/>
            <person name="Wang H.G."/>
            <person name="Awazu S."/>
            <person name="Azumi K."/>
            <person name="Boore J."/>
            <person name="Branno M."/>
            <person name="Chin-Bow S."/>
            <person name="DeSantis R."/>
            <person name="Doyle S."/>
            <person name="Francino P."/>
            <person name="Keys D.N."/>
            <person name="Haga S."/>
            <person name="Hayashi H."/>
            <person name="Hino K."/>
            <person name="Imai K.S."/>
            <person name="Inaba K."/>
            <person name="Kano S."/>
            <person name="Kobayashi K."/>
            <person name="Kobayashi M."/>
            <person name="Lee B.I."/>
            <person name="Makabe K.W."/>
            <person name="Manohar C."/>
            <person name="Matassi G."/>
            <person name="Medina M."/>
            <person name="Mochizuki Y."/>
            <person name="Mount S."/>
            <person name="Morishita T."/>
            <person name="Miura S."/>
            <person name="Nakayama A."/>
            <person name="Nishizaka S."/>
            <person name="Nomoto H."/>
            <person name="Ohta F."/>
            <person name="Oishi K."/>
            <person name="Rigoutsos I."/>
            <person name="Sano M."/>
            <person name="Sasaki A."/>
            <person name="Sasakura Y."/>
            <person name="Shoguchi E."/>
            <person name="Shin-i T."/>
            <person name="Spagnuolo A."/>
            <person name="Stainier D."/>
            <person name="Suzuki M.M."/>
            <person name="Tassy O."/>
            <person name="Takatori N."/>
            <person name="Tokuoka M."/>
            <person name="Yagi K."/>
            <person name="Yoshizaki F."/>
            <person name="Wada S."/>
            <person name="Zhang C."/>
            <person name="Hyatt P.D."/>
            <person name="Larimer F."/>
            <person name="Detter C."/>
            <person name="Doggett N."/>
            <person name="Glavina T."/>
            <person name="Hawkins T."/>
            <person name="Richardson P."/>
            <person name="Lucas S."/>
            <person name="Kohara Y."/>
            <person name="Levine M."/>
            <person name="Satoh N."/>
            <person name="Rokhsar D.S."/>
        </authorList>
    </citation>
    <scope>NUCLEOTIDE SEQUENCE [LARGE SCALE GENOMIC DNA]</scope>
</reference>
<keyword evidence="21" id="KW-1185">Reference proteome</keyword>
<dbReference type="InterPro" id="IPR019594">
    <property type="entry name" value="Glu/Gly-bd"/>
</dbReference>
<evidence type="ECO:0000256" key="1">
    <source>
        <dbReference type="ARBA" id="ARBA00004651"/>
    </source>
</evidence>
<evidence type="ECO:0000256" key="8">
    <source>
        <dbReference type="ARBA" id="ARBA00023136"/>
    </source>
</evidence>
<reference evidence="20" key="3">
    <citation type="submission" date="2025-08" db="UniProtKB">
        <authorList>
            <consortium name="Ensembl"/>
        </authorList>
    </citation>
    <scope>IDENTIFICATION</scope>
</reference>
<dbReference type="Pfam" id="PF00060">
    <property type="entry name" value="Lig_chan"/>
    <property type="match status" value="1"/>
</dbReference>
<dbReference type="FunFam" id="3.40.190.10:FF:000024">
    <property type="entry name" value="Glutamate receptor, ionotropic, delta 1"/>
    <property type="match status" value="1"/>
</dbReference>
<dbReference type="InParanoid" id="H2Y062"/>
<keyword evidence="4 17" id="KW-0812">Transmembrane</keyword>
<protein>
    <recommendedName>
        <fullName evidence="22">Ionotropic glutamate receptor C-terminal domain-containing protein</fullName>
    </recommendedName>
</protein>
<dbReference type="AlphaFoldDB" id="H2Y062"/>
<feature type="binding site" evidence="15">
    <location>
        <position position="165"/>
    </location>
    <ligand>
        <name>L-glutamate</name>
        <dbReference type="ChEBI" id="CHEBI:29985"/>
    </ligand>
</feature>
<comment type="subcellular location">
    <subcellularLocation>
        <location evidence="1">Cell membrane</location>
        <topology evidence="1">Multi-pass membrane protein</topology>
    </subcellularLocation>
    <subcellularLocation>
        <location evidence="14">Postsynaptic cell membrane</location>
    </subcellularLocation>
</comment>
<dbReference type="STRING" id="7719.ENSCINP00000035296"/>
<dbReference type="Gene3D" id="3.40.190.10">
    <property type="entry name" value="Periplasmic binding protein-like II"/>
    <property type="match status" value="1"/>
</dbReference>
<evidence type="ECO:0000256" key="7">
    <source>
        <dbReference type="ARBA" id="ARBA00023065"/>
    </source>
</evidence>
<feature type="transmembrane region" description="Helical" evidence="17">
    <location>
        <begin position="208"/>
        <end position="229"/>
    </location>
</feature>
<evidence type="ECO:0000259" key="18">
    <source>
        <dbReference type="SMART" id="SM00079"/>
    </source>
</evidence>
<reference evidence="20" key="4">
    <citation type="submission" date="2025-09" db="UniProtKB">
        <authorList>
            <consortium name="Ensembl"/>
        </authorList>
    </citation>
    <scope>IDENTIFICATION</scope>
</reference>
<dbReference type="InterPro" id="IPR001508">
    <property type="entry name" value="Iono_Glu_rcpt_met"/>
</dbReference>
<dbReference type="Proteomes" id="UP000008144">
    <property type="component" value="Chromosome 3"/>
</dbReference>
<dbReference type="HOGENOM" id="CLU_007257_0_1_1"/>
<dbReference type="GeneTree" id="ENSGT00940000168820"/>
<feature type="transmembrane region" description="Helical" evidence="17">
    <location>
        <begin position="281"/>
        <end position="301"/>
    </location>
</feature>
<dbReference type="Ensembl" id="ENSCINT00000035733.1">
    <property type="protein sequence ID" value="ENSCINP00000035296.1"/>
    <property type="gene ID" value="ENSCING00000019514.1"/>
</dbReference>